<dbReference type="InterPro" id="IPR019271">
    <property type="entry name" value="DUF2284_metal-binding"/>
</dbReference>
<dbReference type="EMBL" id="AGXW01000014">
    <property type="protein sequence ID" value="EKJ89096.1"/>
    <property type="molecule type" value="Genomic_DNA"/>
</dbReference>
<dbReference type="AlphaFoldDB" id="K5CH68"/>
<evidence type="ECO:0000313" key="1">
    <source>
        <dbReference type="EMBL" id="EKJ89096.1"/>
    </source>
</evidence>
<proteinExistence type="predicted"/>
<comment type="caution">
    <text evidence="1">The sequence shown here is derived from an EMBL/GenBank/DDBJ whole genome shotgun (WGS) entry which is preliminary data.</text>
</comment>
<evidence type="ECO:0008006" key="3">
    <source>
        <dbReference type="Google" id="ProtNLM"/>
    </source>
</evidence>
<organism evidence="1 2">
    <name type="scientific">Bacteroides finegoldii CL09T03C10</name>
    <dbReference type="NCBI Taxonomy" id="997888"/>
    <lineage>
        <taxon>Bacteria</taxon>
        <taxon>Pseudomonadati</taxon>
        <taxon>Bacteroidota</taxon>
        <taxon>Bacteroidia</taxon>
        <taxon>Bacteroidales</taxon>
        <taxon>Bacteroidaceae</taxon>
        <taxon>Bacteroides</taxon>
    </lineage>
</organism>
<dbReference type="Pfam" id="PF10050">
    <property type="entry name" value="DUF2284"/>
    <property type="match status" value="1"/>
</dbReference>
<dbReference type="Proteomes" id="UP000007995">
    <property type="component" value="Unassembled WGS sequence"/>
</dbReference>
<dbReference type="OrthoDB" id="5420534at2"/>
<gene>
    <name evidence="1" type="ORF">HMPREF1057_03849</name>
</gene>
<name>K5CH68_9BACE</name>
<sequence>MEHYRDAEKFIGFCKQCTRYNTYWACPPFSLNVDEYPSQYSTAFLVGTKLTPLYPEKITDDISFGKEIIELKWGEHGKMPEYLLLVSGLFYYSSFKSANQ</sequence>
<accession>K5CH68</accession>
<evidence type="ECO:0000313" key="2">
    <source>
        <dbReference type="Proteomes" id="UP000007995"/>
    </source>
</evidence>
<reference evidence="1 2" key="1">
    <citation type="submission" date="2012-02" db="EMBL/GenBank/DDBJ databases">
        <title>The Genome Sequence of Bacteroides finegoldii CL09T03C10.</title>
        <authorList>
            <consortium name="The Broad Institute Genome Sequencing Platform"/>
            <person name="Earl A."/>
            <person name="Ward D."/>
            <person name="Feldgarden M."/>
            <person name="Gevers D."/>
            <person name="Zitomersky N.L."/>
            <person name="Coyne M.J."/>
            <person name="Comstock L.E."/>
            <person name="Young S.K."/>
            <person name="Zeng Q."/>
            <person name="Gargeya S."/>
            <person name="Fitzgerald M."/>
            <person name="Haas B."/>
            <person name="Abouelleil A."/>
            <person name="Alvarado L."/>
            <person name="Arachchi H.M."/>
            <person name="Berlin A."/>
            <person name="Chapman S.B."/>
            <person name="Gearin G."/>
            <person name="Goldberg J."/>
            <person name="Griggs A."/>
            <person name="Gujja S."/>
            <person name="Hansen M."/>
            <person name="Heiman D."/>
            <person name="Howarth C."/>
            <person name="Larimer J."/>
            <person name="Lui A."/>
            <person name="MacDonald P.J.P."/>
            <person name="McCowen C."/>
            <person name="Montmayeur A."/>
            <person name="Murphy C."/>
            <person name="Neiman D."/>
            <person name="Pearson M."/>
            <person name="Priest M."/>
            <person name="Roberts A."/>
            <person name="Saif S."/>
            <person name="Shea T."/>
            <person name="Sisk P."/>
            <person name="Stolte C."/>
            <person name="Sykes S."/>
            <person name="Wortman J."/>
            <person name="Nusbaum C."/>
            <person name="Birren B."/>
        </authorList>
    </citation>
    <scope>NUCLEOTIDE SEQUENCE [LARGE SCALE GENOMIC DNA]</scope>
    <source>
        <strain evidence="1 2">CL09T03C10</strain>
    </source>
</reference>
<dbReference type="RefSeq" id="WP_007766924.1">
    <property type="nucleotide sequence ID" value="NZ_AKBZ01000006.1"/>
</dbReference>
<protein>
    <recommendedName>
        <fullName evidence="3">DUF2284 domain-containing protein</fullName>
    </recommendedName>
</protein>
<dbReference type="HOGENOM" id="CLU_2300054_0_0_10"/>